<keyword evidence="3" id="KW-0238">DNA-binding</keyword>
<evidence type="ECO:0000256" key="1">
    <source>
        <dbReference type="ARBA" id="ARBA00009437"/>
    </source>
</evidence>
<reference evidence="6 7" key="1">
    <citation type="submission" date="2019-06" db="EMBL/GenBank/DDBJ databases">
        <title>New taxonomy in bacterial strain CC-CFT640, isolated from vineyard.</title>
        <authorList>
            <person name="Lin S.-Y."/>
            <person name="Tsai C.-F."/>
            <person name="Young C.-C."/>
        </authorList>
    </citation>
    <scope>NUCLEOTIDE SEQUENCE [LARGE SCALE GENOMIC DNA]</scope>
    <source>
        <strain evidence="6 7">CC-CFT640</strain>
    </source>
</reference>
<evidence type="ECO:0000259" key="5">
    <source>
        <dbReference type="PROSITE" id="PS50931"/>
    </source>
</evidence>
<comment type="caution">
    <text evidence="6">The sequence shown here is derived from an EMBL/GenBank/DDBJ whole genome shotgun (WGS) entry which is preliminary data.</text>
</comment>
<dbReference type="Gene3D" id="1.10.10.10">
    <property type="entry name" value="Winged helix-like DNA-binding domain superfamily/Winged helix DNA-binding domain"/>
    <property type="match status" value="1"/>
</dbReference>
<proteinExistence type="inferred from homology"/>
<dbReference type="AlphaFoldDB" id="A0A5C8PR99"/>
<dbReference type="PANTHER" id="PTHR30537:SF31">
    <property type="entry name" value="TRANSCRIPTIONAL REGULATOR, LYSR FAMILY"/>
    <property type="match status" value="1"/>
</dbReference>
<name>A0A5C8PR99_9HYPH</name>
<dbReference type="InterPro" id="IPR036388">
    <property type="entry name" value="WH-like_DNA-bd_sf"/>
</dbReference>
<feature type="domain" description="HTH lysR-type" evidence="5">
    <location>
        <begin position="1"/>
        <end position="59"/>
    </location>
</feature>
<dbReference type="CDD" id="cd08473">
    <property type="entry name" value="PBP2_CrgA_like_4"/>
    <property type="match status" value="1"/>
</dbReference>
<gene>
    <name evidence="6" type="ORF">FHP25_08970</name>
</gene>
<dbReference type="RefSeq" id="WP_147846591.1">
    <property type="nucleotide sequence ID" value="NZ_VDUZ01000008.1"/>
</dbReference>
<dbReference type="Pfam" id="PF00126">
    <property type="entry name" value="HTH_1"/>
    <property type="match status" value="1"/>
</dbReference>
<dbReference type="PROSITE" id="PS50931">
    <property type="entry name" value="HTH_LYSR"/>
    <property type="match status" value="1"/>
</dbReference>
<dbReference type="InterPro" id="IPR058163">
    <property type="entry name" value="LysR-type_TF_proteobact-type"/>
</dbReference>
<dbReference type="InterPro" id="IPR036390">
    <property type="entry name" value="WH_DNA-bd_sf"/>
</dbReference>
<dbReference type="GO" id="GO:0043565">
    <property type="term" value="F:sequence-specific DNA binding"/>
    <property type="evidence" value="ECO:0007669"/>
    <property type="project" value="TreeGrafter"/>
</dbReference>
<dbReference type="SUPFAM" id="SSF53850">
    <property type="entry name" value="Periplasmic binding protein-like II"/>
    <property type="match status" value="1"/>
</dbReference>
<keyword evidence="2" id="KW-0805">Transcription regulation</keyword>
<protein>
    <submittedName>
        <fullName evidence="6">LysR family transcriptional regulator</fullName>
    </submittedName>
</protein>
<dbReference type="GO" id="GO:0003700">
    <property type="term" value="F:DNA-binding transcription factor activity"/>
    <property type="evidence" value="ECO:0007669"/>
    <property type="project" value="InterPro"/>
</dbReference>
<sequence>MQDLNDLYYFVQVVENRGFASAGRALGIQKSKLSRRISLLEDRLGVRLIQRSSRGFSVTEIGWEYYRQCLAMLAGAEAAQAVIDAVRSEPQGLIKMTCPPGLLNYHFGDLIALFMGRHPRVQVHLKAFNRRVDIIAEGYDLAIRVGAAPLEPGGLIVRKLGDNAQCLVGSPTLLGGSSGPKGPNDLAGLPSLAFGMPQDAHKWCLKHVDGPTAVIPHVPRLVSDDLSALREAALQGIGVAQLPALLIGPDIAAGRLVDMLPQWRPRPDAIWAIFPSRRGLLPSIRALLDFITDDCERHRRGQLAIADEAMQRAGA</sequence>
<dbReference type="OrthoDB" id="9812435at2"/>
<dbReference type="Proteomes" id="UP000321638">
    <property type="component" value="Unassembled WGS sequence"/>
</dbReference>
<comment type="similarity">
    <text evidence="1">Belongs to the LysR transcriptional regulatory family.</text>
</comment>
<keyword evidence="4" id="KW-0804">Transcription</keyword>
<dbReference type="EMBL" id="VDUZ01000008">
    <property type="protein sequence ID" value="TXL77551.1"/>
    <property type="molecule type" value="Genomic_DNA"/>
</dbReference>
<evidence type="ECO:0000256" key="3">
    <source>
        <dbReference type="ARBA" id="ARBA00023125"/>
    </source>
</evidence>
<keyword evidence="7" id="KW-1185">Reference proteome</keyword>
<dbReference type="PANTHER" id="PTHR30537">
    <property type="entry name" value="HTH-TYPE TRANSCRIPTIONAL REGULATOR"/>
    <property type="match status" value="1"/>
</dbReference>
<dbReference type="FunFam" id="1.10.10.10:FF:000001">
    <property type="entry name" value="LysR family transcriptional regulator"/>
    <property type="match status" value="1"/>
</dbReference>
<dbReference type="InterPro" id="IPR000847">
    <property type="entry name" value="LysR_HTH_N"/>
</dbReference>
<dbReference type="InterPro" id="IPR005119">
    <property type="entry name" value="LysR_subst-bd"/>
</dbReference>
<dbReference type="Pfam" id="PF03466">
    <property type="entry name" value="LysR_substrate"/>
    <property type="match status" value="1"/>
</dbReference>
<dbReference type="SUPFAM" id="SSF46785">
    <property type="entry name" value="Winged helix' DNA-binding domain"/>
    <property type="match status" value="1"/>
</dbReference>
<dbReference type="Gene3D" id="3.40.190.290">
    <property type="match status" value="1"/>
</dbReference>
<accession>A0A5C8PR99</accession>
<evidence type="ECO:0000256" key="2">
    <source>
        <dbReference type="ARBA" id="ARBA00023015"/>
    </source>
</evidence>
<organism evidence="6 7">
    <name type="scientific">Vineibacter terrae</name>
    <dbReference type="NCBI Taxonomy" id="2586908"/>
    <lineage>
        <taxon>Bacteria</taxon>
        <taxon>Pseudomonadati</taxon>
        <taxon>Pseudomonadota</taxon>
        <taxon>Alphaproteobacteria</taxon>
        <taxon>Hyphomicrobiales</taxon>
        <taxon>Vineibacter</taxon>
    </lineage>
</organism>
<evidence type="ECO:0000256" key="4">
    <source>
        <dbReference type="ARBA" id="ARBA00023163"/>
    </source>
</evidence>
<evidence type="ECO:0000313" key="7">
    <source>
        <dbReference type="Proteomes" id="UP000321638"/>
    </source>
</evidence>
<evidence type="ECO:0000313" key="6">
    <source>
        <dbReference type="EMBL" id="TXL77551.1"/>
    </source>
</evidence>
<dbReference type="GO" id="GO:0006351">
    <property type="term" value="P:DNA-templated transcription"/>
    <property type="evidence" value="ECO:0007669"/>
    <property type="project" value="TreeGrafter"/>
</dbReference>